<dbReference type="AlphaFoldDB" id="A0A1R2BX56"/>
<dbReference type="Proteomes" id="UP000187209">
    <property type="component" value="Unassembled WGS sequence"/>
</dbReference>
<feature type="compositionally biased region" description="Polar residues" evidence="1">
    <location>
        <begin position="125"/>
        <end position="147"/>
    </location>
</feature>
<dbReference type="EMBL" id="MPUH01000383">
    <property type="protein sequence ID" value="OMJ81380.1"/>
    <property type="molecule type" value="Genomic_DNA"/>
</dbReference>
<organism evidence="2 3">
    <name type="scientific">Stentor coeruleus</name>
    <dbReference type="NCBI Taxonomy" id="5963"/>
    <lineage>
        <taxon>Eukaryota</taxon>
        <taxon>Sar</taxon>
        <taxon>Alveolata</taxon>
        <taxon>Ciliophora</taxon>
        <taxon>Postciliodesmatophora</taxon>
        <taxon>Heterotrichea</taxon>
        <taxon>Heterotrichida</taxon>
        <taxon>Stentoridae</taxon>
        <taxon>Stentor</taxon>
    </lineage>
</organism>
<evidence type="ECO:0000313" key="3">
    <source>
        <dbReference type="Proteomes" id="UP000187209"/>
    </source>
</evidence>
<proteinExistence type="predicted"/>
<comment type="caution">
    <text evidence="2">The sequence shown here is derived from an EMBL/GenBank/DDBJ whole genome shotgun (WGS) entry which is preliminary data.</text>
</comment>
<sequence length="147" mass="16462">MEKRNGVIHVKVNLQQMSVSKSHKHLRPPMLAHTAQTKHKNALSLAIPSISSPRLLQVKERIAKSQEKSRVASSYTDRQIKMLEIHKDLKKTEIALKDNTNGLCYKKKLDRNHSISSGSLRKSSLTARGSSLSRKQSGTITTLSQKP</sequence>
<feature type="compositionally biased region" description="Low complexity" evidence="1">
    <location>
        <begin position="114"/>
        <end position="124"/>
    </location>
</feature>
<protein>
    <submittedName>
        <fullName evidence="2">Uncharacterized protein</fullName>
    </submittedName>
</protein>
<accession>A0A1R2BX56</accession>
<keyword evidence="3" id="KW-1185">Reference proteome</keyword>
<evidence type="ECO:0000313" key="2">
    <source>
        <dbReference type="EMBL" id="OMJ81380.1"/>
    </source>
</evidence>
<evidence type="ECO:0000256" key="1">
    <source>
        <dbReference type="SAM" id="MobiDB-lite"/>
    </source>
</evidence>
<gene>
    <name evidence="2" type="ORF">SteCoe_18171</name>
</gene>
<name>A0A1R2BX56_9CILI</name>
<reference evidence="2 3" key="1">
    <citation type="submission" date="2016-11" db="EMBL/GenBank/DDBJ databases">
        <title>The macronuclear genome of Stentor coeruleus: a giant cell with tiny introns.</title>
        <authorList>
            <person name="Slabodnick M."/>
            <person name="Ruby J.G."/>
            <person name="Reiff S.B."/>
            <person name="Swart E.C."/>
            <person name="Gosai S."/>
            <person name="Prabakaran S."/>
            <person name="Witkowska E."/>
            <person name="Larue G.E."/>
            <person name="Fisher S."/>
            <person name="Freeman R.M."/>
            <person name="Gunawardena J."/>
            <person name="Chu W."/>
            <person name="Stover N.A."/>
            <person name="Gregory B.D."/>
            <person name="Nowacki M."/>
            <person name="Derisi J."/>
            <person name="Roy S.W."/>
            <person name="Marshall W.F."/>
            <person name="Sood P."/>
        </authorList>
    </citation>
    <scope>NUCLEOTIDE SEQUENCE [LARGE SCALE GENOMIC DNA]</scope>
    <source>
        <strain evidence="2">WM001</strain>
    </source>
</reference>
<feature type="region of interest" description="Disordered" evidence="1">
    <location>
        <begin position="109"/>
        <end position="147"/>
    </location>
</feature>